<dbReference type="OrthoDB" id="417037at2759"/>
<reference evidence="3" key="1">
    <citation type="submission" date="2025-08" db="UniProtKB">
        <authorList>
            <consortium name="RefSeq"/>
        </authorList>
    </citation>
    <scope>IDENTIFICATION</scope>
    <source>
        <tissue evidence="3">Total insect</tissue>
    </source>
</reference>
<name>A0A6P8ZW54_THRPL</name>
<sequence length="304" mass="33883">MKLIPKSTLHYVAYLTFCHTLSIHVNKFILSVLRFTYPTVFQGWQTFVAVIIMRILMFENLSAVVCLKSFCSHLPLFLSFVGAIVAGSKALSYLPIPIIVAVSNLLPALNHILTTCRSDATNYFLFSNSILCVVSVLAIFFSDHNLSSFSVAALWLYTHLLFGASQDIFNNEDTSTRFSSFDKLFYCNLFSVVVLAPSSLYLEEAFEALHFQERSQLSFLFGCVLSGVSGTLGSVLSLHSASESLNVNAISKVLLCLFSPMILPCSLSYFTWLLIYIILITSCFIPHSATEVMDCSRPKQLEHV</sequence>
<keyword evidence="1" id="KW-0472">Membrane</keyword>
<protein>
    <submittedName>
        <fullName evidence="3">Transmembrane protein 241-like</fullName>
    </submittedName>
</protein>
<dbReference type="KEGG" id="tpal:117650343"/>
<feature type="transmembrane region" description="Helical" evidence="1">
    <location>
        <begin position="146"/>
        <end position="164"/>
    </location>
</feature>
<evidence type="ECO:0000313" key="3">
    <source>
        <dbReference type="RefSeq" id="XP_034249597.1"/>
    </source>
</evidence>
<keyword evidence="1" id="KW-0812">Transmembrane</keyword>
<dbReference type="RefSeq" id="XP_034249597.1">
    <property type="nucleotide sequence ID" value="XM_034393706.1"/>
</dbReference>
<feature type="transmembrane region" description="Helical" evidence="1">
    <location>
        <begin position="184"/>
        <end position="202"/>
    </location>
</feature>
<evidence type="ECO:0000256" key="1">
    <source>
        <dbReference type="SAM" id="Phobius"/>
    </source>
</evidence>
<feature type="transmembrane region" description="Helical" evidence="1">
    <location>
        <begin position="93"/>
        <end position="113"/>
    </location>
</feature>
<feature type="transmembrane region" description="Helical" evidence="1">
    <location>
        <begin position="39"/>
        <end position="58"/>
    </location>
</feature>
<keyword evidence="2" id="KW-1185">Reference proteome</keyword>
<feature type="transmembrane region" description="Helical" evidence="1">
    <location>
        <begin position="70"/>
        <end position="87"/>
    </location>
</feature>
<dbReference type="AlphaFoldDB" id="A0A6P8ZW54"/>
<feature type="transmembrane region" description="Helical" evidence="1">
    <location>
        <begin position="217"/>
        <end position="238"/>
    </location>
</feature>
<dbReference type="InParanoid" id="A0A6P8ZW54"/>
<dbReference type="Proteomes" id="UP000515158">
    <property type="component" value="Unplaced"/>
</dbReference>
<gene>
    <name evidence="3" type="primary">LOC117650343</name>
</gene>
<feature type="transmembrane region" description="Helical" evidence="1">
    <location>
        <begin position="120"/>
        <end position="140"/>
    </location>
</feature>
<dbReference type="GeneID" id="117650343"/>
<proteinExistence type="predicted"/>
<accession>A0A6P8ZW54</accession>
<organism evidence="3">
    <name type="scientific">Thrips palmi</name>
    <name type="common">Melon thrips</name>
    <dbReference type="NCBI Taxonomy" id="161013"/>
    <lineage>
        <taxon>Eukaryota</taxon>
        <taxon>Metazoa</taxon>
        <taxon>Ecdysozoa</taxon>
        <taxon>Arthropoda</taxon>
        <taxon>Hexapoda</taxon>
        <taxon>Insecta</taxon>
        <taxon>Pterygota</taxon>
        <taxon>Neoptera</taxon>
        <taxon>Paraneoptera</taxon>
        <taxon>Thysanoptera</taxon>
        <taxon>Terebrantia</taxon>
        <taxon>Thripoidea</taxon>
        <taxon>Thripidae</taxon>
        <taxon>Thrips</taxon>
    </lineage>
</organism>
<evidence type="ECO:0000313" key="2">
    <source>
        <dbReference type="Proteomes" id="UP000515158"/>
    </source>
</evidence>
<feature type="transmembrane region" description="Helical" evidence="1">
    <location>
        <begin position="12"/>
        <end position="33"/>
    </location>
</feature>
<keyword evidence="1" id="KW-1133">Transmembrane helix</keyword>